<name>A0A1M4SD67_9CLOT</name>
<protein>
    <submittedName>
        <fullName evidence="2">YvrJ protein family protein</fullName>
    </submittedName>
</protein>
<dbReference type="EMBL" id="FQVG01000001">
    <property type="protein sequence ID" value="SHE29967.1"/>
    <property type="molecule type" value="Genomic_DNA"/>
</dbReference>
<feature type="transmembrane region" description="Helical" evidence="1">
    <location>
        <begin position="6"/>
        <end position="23"/>
    </location>
</feature>
<evidence type="ECO:0000256" key="1">
    <source>
        <dbReference type="SAM" id="Phobius"/>
    </source>
</evidence>
<organism evidence="2 3">
    <name type="scientific">Caloramator proteoclasticus DSM 10124</name>
    <dbReference type="NCBI Taxonomy" id="1121262"/>
    <lineage>
        <taxon>Bacteria</taxon>
        <taxon>Bacillati</taxon>
        <taxon>Bacillota</taxon>
        <taxon>Clostridia</taxon>
        <taxon>Eubacteriales</taxon>
        <taxon>Clostridiaceae</taxon>
        <taxon>Caloramator</taxon>
    </lineage>
</organism>
<keyword evidence="3" id="KW-1185">Reference proteome</keyword>
<keyword evidence="1" id="KW-0812">Transmembrane</keyword>
<keyword evidence="1" id="KW-1133">Transmembrane helix</keyword>
<dbReference type="AlphaFoldDB" id="A0A1M4SD67"/>
<accession>A0A1M4SD67</accession>
<keyword evidence="1" id="KW-0472">Membrane</keyword>
<evidence type="ECO:0000313" key="2">
    <source>
        <dbReference type="EMBL" id="SHE29967.1"/>
    </source>
</evidence>
<dbReference type="RefSeq" id="WP_073247601.1">
    <property type="nucleotide sequence ID" value="NZ_FQVG01000001.1"/>
</dbReference>
<sequence>MEELFNQIANFGFPIVLSIYLLVRLENKLEKLTESINELSKNISNICKF</sequence>
<gene>
    <name evidence="2" type="ORF">SAMN02746091_00123</name>
</gene>
<dbReference type="Proteomes" id="UP000184423">
    <property type="component" value="Unassembled WGS sequence"/>
</dbReference>
<evidence type="ECO:0000313" key="3">
    <source>
        <dbReference type="Proteomes" id="UP000184423"/>
    </source>
</evidence>
<dbReference type="Pfam" id="PF12841">
    <property type="entry name" value="YvrJ"/>
    <property type="match status" value="1"/>
</dbReference>
<reference evidence="3" key="1">
    <citation type="submission" date="2016-11" db="EMBL/GenBank/DDBJ databases">
        <authorList>
            <person name="Varghese N."/>
            <person name="Submissions S."/>
        </authorList>
    </citation>
    <scope>NUCLEOTIDE SEQUENCE [LARGE SCALE GENOMIC DNA]</scope>
    <source>
        <strain evidence="3">DSM 10124</strain>
    </source>
</reference>
<proteinExistence type="predicted"/>
<dbReference type="InterPro" id="IPR024419">
    <property type="entry name" value="YvrJ"/>
</dbReference>